<feature type="compositionally biased region" description="Basic and acidic residues" evidence="9">
    <location>
        <begin position="797"/>
        <end position="814"/>
    </location>
</feature>
<feature type="compositionally biased region" description="Low complexity" evidence="9">
    <location>
        <begin position="583"/>
        <end position="598"/>
    </location>
</feature>
<dbReference type="Pfam" id="PF00069">
    <property type="entry name" value="Pkinase"/>
    <property type="match status" value="1"/>
</dbReference>
<dbReference type="KEGG" id="abp:AGABI1DRAFT124351"/>
<protein>
    <recommendedName>
        <fullName evidence="1">non-specific serine/threonine protein kinase</fullName>
        <ecNumber evidence="1">2.7.11.1</ecNumber>
    </recommendedName>
</protein>
<evidence type="ECO:0000256" key="9">
    <source>
        <dbReference type="SAM" id="MobiDB-lite"/>
    </source>
</evidence>
<evidence type="ECO:0000256" key="7">
    <source>
        <dbReference type="ARBA" id="ARBA00047899"/>
    </source>
</evidence>
<feature type="region of interest" description="Disordered" evidence="9">
    <location>
        <begin position="1080"/>
        <end position="1254"/>
    </location>
</feature>
<feature type="compositionally biased region" description="Polar residues" evidence="9">
    <location>
        <begin position="718"/>
        <end position="727"/>
    </location>
</feature>
<dbReference type="SMART" id="SM00220">
    <property type="entry name" value="S_TKc"/>
    <property type="match status" value="1"/>
</dbReference>
<proteinExistence type="predicted"/>
<feature type="compositionally biased region" description="Polar residues" evidence="9">
    <location>
        <begin position="466"/>
        <end position="486"/>
    </location>
</feature>
<dbReference type="GeneID" id="18826130"/>
<evidence type="ECO:0000259" key="10">
    <source>
        <dbReference type="PROSITE" id="PS50011"/>
    </source>
</evidence>
<evidence type="ECO:0000256" key="8">
    <source>
        <dbReference type="ARBA" id="ARBA00048679"/>
    </source>
</evidence>
<dbReference type="AlphaFoldDB" id="K5XKH2"/>
<evidence type="ECO:0000256" key="2">
    <source>
        <dbReference type="ARBA" id="ARBA00022527"/>
    </source>
</evidence>
<feature type="compositionally biased region" description="Low complexity" evidence="9">
    <location>
        <begin position="341"/>
        <end position="362"/>
    </location>
</feature>
<keyword evidence="4" id="KW-0547">Nucleotide-binding</keyword>
<keyword evidence="2" id="KW-0723">Serine/threonine-protein kinase</keyword>
<dbReference type="CDD" id="cd14037">
    <property type="entry name" value="STKc_NAK_like"/>
    <property type="match status" value="1"/>
</dbReference>
<feature type="compositionally biased region" description="Polar residues" evidence="9">
    <location>
        <begin position="958"/>
        <end position="969"/>
    </location>
</feature>
<organism evidence="11 12">
    <name type="scientific">Agaricus bisporus var. burnettii (strain JB137-S8 / ATCC MYA-4627 / FGSC 10392)</name>
    <name type="common">White button mushroom</name>
    <dbReference type="NCBI Taxonomy" id="597362"/>
    <lineage>
        <taxon>Eukaryota</taxon>
        <taxon>Fungi</taxon>
        <taxon>Dikarya</taxon>
        <taxon>Basidiomycota</taxon>
        <taxon>Agaricomycotina</taxon>
        <taxon>Agaricomycetes</taxon>
        <taxon>Agaricomycetidae</taxon>
        <taxon>Agaricales</taxon>
        <taxon>Agaricineae</taxon>
        <taxon>Agaricaceae</taxon>
        <taxon>Agaricus</taxon>
    </lineage>
</organism>
<feature type="compositionally biased region" description="Polar residues" evidence="9">
    <location>
        <begin position="499"/>
        <end position="511"/>
    </location>
</feature>
<evidence type="ECO:0000256" key="5">
    <source>
        <dbReference type="ARBA" id="ARBA00022777"/>
    </source>
</evidence>
<feature type="compositionally biased region" description="Basic and acidic residues" evidence="9">
    <location>
        <begin position="884"/>
        <end position="899"/>
    </location>
</feature>
<dbReference type="InterPro" id="IPR000719">
    <property type="entry name" value="Prot_kinase_dom"/>
</dbReference>
<gene>
    <name evidence="11" type="ORF">AGABI1DRAFT_124351</name>
</gene>
<dbReference type="SUPFAM" id="SSF56112">
    <property type="entry name" value="Protein kinase-like (PK-like)"/>
    <property type="match status" value="1"/>
</dbReference>
<feature type="compositionally biased region" description="Polar residues" evidence="9">
    <location>
        <begin position="661"/>
        <end position="685"/>
    </location>
</feature>
<keyword evidence="3" id="KW-0808">Transferase</keyword>
<evidence type="ECO:0000313" key="11">
    <source>
        <dbReference type="EMBL" id="EKM84033.1"/>
    </source>
</evidence>
<feature type="region of interest" description="Disordered" evidence="9">
    <location>
        <begin position="557"/>
        <end position="1068"/>
    </location>
</feature>
<evidence type="ECO:0000313" key="12">
    <source>
        <dbReference type="Proteomes" id="UP000008493"/>
    </source>
</evidence>
<sequence length="1254" mass="136686">MASQQPYHAYVPQNKGTLMSGQTISVNKYTVQVERYLSQGGFAQVYLVRTQAPVHNTTHHVLKHVVVANESMLTEVKKEVDVMRLLRGHPNIVYLIDAAWAKMPTGAFEVYILMEYCPGGGIIDMMNRRLRERLTEAEILQIFVEVCEGVAHMHHSRPPLLHRDLKVENILQSSSTSYKLCDFGSTAPITRPPTNSQEIRAVEADLNRHTTLQYRAPEMIDLHSRRPIDEKSDVWALGVLLYKLCYYTTPFEEHGPLAILNVQYRFPSYPVYSQQLTHLISSMLREQGAQRPTVFEVLAHVHKVRGTKSPFKYPLPMLTPLSPRQSGLKSNALDGVITYRQPAPQSHPSSVQPVQPVSQPQPLKLPEASTPERRGRPKPNVSPSSSTPLKPQVQKPVAGKVKLIDDSDFDADGGAAWKLATTRSASASNSASDEAWKVDSVAGLEKVAKPSPSLGFNDDFTQSLRVPMTSTTNKPSLTTPDPQRQRYSPKITPLPPASLTPNGDFQKSNFEPQIRVKKERDAFEGLGLMTQVSKPAPTLGEARKLRTGLAIVSTNISRPIKPSNSPRLRPKVYTPRASPIPPSRSSEPEFPSQPSSRPTSDRGTSSAESRFPSLEELDASFSRPDTSSTRSPRKQDNKLMDHGLEPPAFPPRPGRVGSTGTGVNITSSKTSPIAQNANGIRSEQATGVAVNKEYSRAPQEDLSFSGKRDIGGNGVRESFTSSKSPSHSRPLYSGRSTDVPRPSTFVLSSNANEAKPPPSTGLINHATRSRDLLTGDDGPELPVRQIPASKFEQSTFKIRDSPSKRASVIERNDVLEATIPQQGRAPSPPMERSPIPTSKAVSTPIVESPTVSRFTKSFPPINTSLPLSGPSSGLTENWSPIADTHPRSTVKEDDKKDDFVQGSSSEDEGPEEPIASSNASVTIKTDSQPKHKSRQSSVHDLVDLWGGGVSSAKDKQPESSVHPVSTPITRNAGVARHKSAFIPPRPSSPPRKASPIVNESQNVTSTNVQSPQGPTLPTSLPKSGRSRPQSMLIFPSKSNDSPSIPSPRLVSSDDPHPPPTRRTSISDMVQRFEAIQATARVSANATSSSPINPIKHTHLPYRDDVDQLKDSRPVKHSLDKIAVALPGLGTPSARSGDPIKRRTSLTTSSGRPPTFSSRRTSPISPAAPKSRADTDDDEIVSYPRSIPGTRREPIKLPVPARKPALTMEEVNKQSQVDEAVSTQSASVDGSASPDRPYQGVGKLIDQWQRISAGS</sequence>
<dbReference type="STRING" id="597362.K5XKH2"/>
<dbReference type="PANTHER" id="PTHR22967">
    <property type="entry name" value="SERINE/THREONINE PROTEIN KINASE"/>
    <property type="match status" value="1"/>
</dbReference>
<dbReference type="GO" id="GO:0000147">
    <property type="term" value="P:actin cortical patch assembly"/>
    <property type="evidence" value="ECO:0007669"/>
    <property type="project" value="TreeGrafter"/>
</dbReference>
<dbReference type="GO" id="GO:0007015">
    <property type="term" value="P:actin filament organization"/>
    <property type="evidence" value="ECO:0007669"/>
    <property type="project" value="TreeGrafter"/>
</dbReference>
<dbReference type="OrthoDB" id="2018507at2759"/>
<feature type="region of interest" description="Disordered" evidence="9">
    <location>
        <begin position="466"/>
        <end position="512"/>
    </location>
</feature>
<dbReference type="eggNOG" id="KOG1989">
    <property type="taxonomic scope" value="Eukaryota"/>
</dbReference>
<feature type="compositionally biased region" description="Polar residues" evidence="9">
    <location>
        <begin position="915"/>
        <end position="926"/>
    </location>
</feature>
<feature type="compositionally biased region" description="Polar residues" evidence="9">
    <location>
        <begin position="997"/>
        <end position="1029"/>
    </location>
</feature>
<accession>K5XKH2</accession>
<feature type="compositionally biased region" description="Polar residues" evidence="9">
    <location>
        <begin position="1080"/>
        <end position="1091"/>
    </location>
</feature>
<dbReference type="InParanoid" id="K5XKH2"/>
<dbReference type="RefSeq" id="XP_007325758.1">
    <property type="nucleotide sequence ID" value="XM_007325696.1"/>
</dbReference>
<dbReference type="Gene3D" id="1.10.510.10">
    <property type="entry name" value="Transferase(Phosphotransferase) domain 1"/>
    <property type="match status" value="1"/>
</dbReference>
<dbReference type="Proteomes" id="UP000008493">
    <property type="component" value="Unassembled WGS sequence"/>
</dbReference>
<feature type="domain" description="Protein kinase" evidence="10">
    <location>
        <begin position="31"/>
        <end position="305"/>
    </location>
</feature>
<reference evidence="12" key="1">
    <citation type="journal article" date="2012" name="Proc. Natl. Acad. Sci. U.S.A.">
        <title>Genome sequence of the button mushroom Agaricus bisporus reveals mechanisms governing adaptation to a humic-rich ecological niche.</title>
        <authorList>
            <person name="Morin E."/>
            <person name="Kohler A."/>
            <person name="Baker A.R."/>
            <person name="Foulongne-Oriol M."/>
            <person name="Lombard V."/>
            <person name="Nagy L.G."/>
            <person name="Ohm R.A."/>
            <person name="Patyshakuliyeva A."/>
            <person name="Brun A."/>
            <person name="Aerts A.L."/>
            <person name="Bailey A.M."/>
            <person name="Billette C."/>
            <person name="Coutinho P.M."/>
            <person name="Deakin G."/>
            <person name="Doddapaneni H."/>
            <person name="Floudas D."/>
            <person name="Grimwood J."/>
            <person name="Hilden K."/>
            <person name="Kuees U."/>
            <person name="LaButti K.M."/>
            <person name="Lapidus A."/>
            <person name="Lindquist E.A."/>
            <person name="Lucas S.M."/>
            <person name="Murat C."/>
            <person name="Riley R.W."/>
            <person name="Salamov A.A."/>
            <person name="Schmutz J."/>
            <person name="Subramanian V."/>
            <person name="Woesten H.A.B."/>
            <person name="Xu J."/>
            <person name="Eastwood D.C."/>
            <person name="Foster G.D."/>
            <person name="Sonnenberg A.S."/>
            <person name="Cullen D."/>
            <person name="de Vries R.P."/>
            <person name="Lundell T."/>
            <person name="Hibbett D.S."/>
            <person name="Henrissat B."/>
            <person name="Burton K.S."/>
            <person name="Kerrigan R.W."/>
            <person name="Challen M.P."/>
            <person name="Grigoriev I.V."/>
            <person name="Martin F."/>
        </authorList>
    </citation>
    <scope>NUCLEOTIDE SEQUENCE [LARGE SCALE GENOMIC DNA]</scope>
    <source>
        <strain evidence="12">JB137-S8 / ATCC MYA-4627 / FGSC 10392</strain>
    </source>
</reference>
<feature type="compositionally biased region" description="Polar residues" evidence="9">
    <location>
        <begin position="1144"/>
        <end position="1163"/>
    </location>
</feature>
<feature type="region of interest" description="Disordered" evidence="9">
    <location>
        <begin position="340"/>
        <end position="397"/>
    </location>
</feature>
<dbReference type="InterPro" id="IPR011009">
    <property type="entry name" value="Kinase-like_dom_sf"/>
</dbReference>
<feature type="compositionally biased region" description="Low complexity" evidence="9">
    <location>
        <begin position="620"/>
        <end position="630"/>
    </location>
</feature>
<dbReference type="GO" id="GO:0005524">
    <property type="term" value="F:ATP binding"/>
    <property type="evidence" value="ECO:0007669"/>
    <property type="project" value="UniProtKB-KW"/>
</dbReference>
<evidence type="ECO:0000256" key="3">
    <source>
        <dbReference type="ARBA" id="ARBA00022679"/>
    </source>
</evidence>
<dbReference type="EMBL" id="JH971385">
    <property type="protein sequence ID" value="EKM84033.1"/>
    <property type="molecule type" value="Genomic_DNA"/>
</dbReference>
<keyword evidence="12" id="KW-1185">Reference proteome</keyword>
<dbReference type="EC" id="2.7.11.1" evidence="1"/>
<feature type="compositionally biased region" description="Low complexity" evidence="9">
    <location>
        <begin position="864"/>
        <end position="874"/>
    </location>
</feature>
<dbReference type="OMA" id="PEMIDVH"/>
<dbReference type="GO" id="GO:0004674">
    <property type="term" value="F:protein serine/threonine kinase activity"/>
    <property type="evidence" value="ECO:0007669"/>
    <property type="project" value="UniProtKB-KW"/>
</dbReference>
<comment type="catalytic activity">
    <reaction evidence="8">
        <text>L-seryl-[protein] + ATP = O-phospho-L-seryl-[protein] + ADP + H(+)</text>
        <dbReference type="Rhea" id="RHEA:17989"/>
        <dbReference type="Rhea" id="RHEA-COMP:9863"/>
        <dbReference type="Rhea" id="RHEA-COMP:11604"/>
        <dbReference type="ChEBI" id="CHEBI:15378"/>
        <dbReference type="ChEBI" id="CHEBI:29999"/>
        <dbReference type="ChEBI" id="CHEBI:30616"/>
        <dbReference type="ChEBI" id="CHEBI:83421"/>
        <dbReference type="ChEBI" id="CHEBI:456216"/>
        <dbReference type="EC" id="2.7.11.1"/>
    </reaction>
</comment>
<feature type="compositionally biased region" description="Basic and acidic residues" evidence="9">
    <location>
        <begin position="1100"/>
        <end position="1119"/>
    </location>
</feature>
<feature type="compositionally biased region" description="Polar residues" evidence="9">
    <location>
        <begin position="1212"/>
        <end position="1229"/>
    </location>
</feature>
<evidence type="ECO:0000256" key="1">
    <source>
        <dbReference type="ARBA" id="ARBA00012513"/>
    </source>
</evidence>
<dbReference type="PROSITE" id="PS50011">
    <property type="entry name" value="PROTEIN_KINASE_DOM"/>
    <property type="match status" value="1"/>
</dbReference>
<keyword evidence="5" id="KW-0418">Kinase</keyword>
<evidence type="ECO:0000256" key="4">
    <source>
        <dbReference type="ARBA" id="ARBA00022741"/>
    </source>
</evidence>
<dbReference type="HOGENOM" id="CLU_003223_0_0_1"/>
<feature type="compositionally biased region" description="Basic and acidic residues" evidence="9">
    <location>
        <begin position="633"/>
        <end position="644"/>
    </location>
</feature>
<evidence type="ECO:0000256" key="6">
    <source>
        <dbReference type="ARBA" id="ARBA00022840"/>
    </source>
</evidence>
<feature type="compositionally biased region" description="Polar residues" evidence="9">
    <location>
        <begin position="849"/>
        <end position="863"/>
    </location>
</feature>
<keyword evidence="6" id="KW-0067">ATP-binding</keyword>
<comment type="catalytic activity">
    <reaction evidence="7">
        <text>L-threonyl-[protein] + ATP = O-phospho-L-threonyl-[protein] + ADP + H(+)</text>
        <dbReference type="Rhea" id="RHEA:46608"/>
        <dbReference type="Rhea" id="RHEA-COMP:11060"/>
        <dbReference type="Rhea" id="RHEA-COMP:11605"/>
        <dbReference type="ChEBI" id="CHEBI:15378"/>
        <dbReference type="ChEBI" id="CHEBI:30013"/>
        <dbReference type="ChEBI" id="CHEBI:30616"/>
        <dbReference type="ChEBI" id="CHEBI:61977"/>
        <dbReference type="ChEBI" id="CHEBI:456216"/>
        <dbReference type="EC" id="2.7.11.1"/>
    </reaction>
</comment>
<dbReference type="GO" id="GO:0005737">
    <property type="term" value="C:cytoplasm"/>
    <property type="evidence" value="ECO:0007669"/>
    <property type="project" value="TreeGrafter"/>
</dbReference>
<dbReference type="PANTHER" id="PTHR22967:SF57">
    <property type="entry name" value="AUXILIN, ISOFORM A-RELATED"/>
    <property type="match status" value="1"/>
</dbReference>
<feature type="compositionally biased region" description="Polar residues" evidence="9">
    <location>
        <begin position="557"/>
        <end position="566"/>
    </location>
</feature>
<name>K5XKH2_AGABU</name>